<dbReference type="CDD" id="cd00267">
    <property type="entry name" value="ABC_ATPase"/>
    <property type="match status" value="1"/>
</dbReference>
<sequence length="342" mass="38095">MATVLAELTSEEGQQDNLRILLIEEPEAHLHPQLQIRFLRFLEEKAKETGIQVIVTTHSPVLASSVSLDTTVHLALDSSRKVKATALADCGLSKESKDFISRWLDVTKSTLLFAKGVIMVEGIAEALVFPELAKRVLINHNNIAKPEDKLPVTLSECGVSVINLNGIYFKHFMQLFCDLTDKNSDSLPLRCAGLTDNDPDSEKLEKPTKDNPAEGKNHALSLIDKAKKSPNCRLYTNLKTFEYDLAMEGGNLNVMIPVFLKILDTDGDIRKTFNKYNQIGWSASSTTDDDKKEVAFDLLKRIDKIGKGEFAQRLAMKLSCPSEQFAVPDYIKKAVLWACGRN</sequence>
<dbReference type="PANTHER" id="PTHR43581">
    <property type="entry name" value="ATP/GTP PHOSPHATASE"/>
    <property type="match status" value="1"/>
</dbReference>
<dbReference type="Pfam" id="PF20469">
    <property type="entry name" value="OLD-like_TOPRIM"/>
    <property type="match status" value="1"/>
</dbReference>
<evidence type="ECO:0000313" key="3">
    <source>
        <dbReference type="EMBL" id="RWX44631.1"/>
    </source>
</evidence>
<dbReference type="GO" id="GO:0016887">
    <property type="term" value="F:ATP hydrolysis activity"/>
    <property type="evidence" value="ECO:0007669"/>
    <property type="project" value="InterPro"/>
</dbReference>
<dbReference type="SUPFAM" id="SSF52540">
    <property type="entry name" value="P-loop containing nucleoside triphosphate hydrolases"/>
    <property type="match status" value="1"/>
</dbReference>
<dbReference type="Pfam" id="PF13175">
    <property type="entry name" value="AAA_15"/>
    <property type="match status" value="1"/>
</dbReference>
<reference evidence="3 4" key="1">
    <citation type="submission" date="2017-01" db="EMBL/GenBank/DDBJ databases">
        <title>The cable genome- insights into the physiology and evolution of filamentous bacteria capable of sulfide oxidation via long distance electron transfer.</title>
        <authorList>
            <person name="Schreiber L."/>
            <person name="Bjerg J.T."/>
            <person name="Boggild A."/>
            <person name="Van De Vossenberg J."/>
            <person name="Meysman F."/>
            <person name="Nielsen L.P."/>
            <person name="Schramm A."/>
            <person name="Kjeldsen K.U."/>
        </authorList>
    </citation>
    <scope>NUCLEOTIDE SEQUENCE [LARGE SCALE GENOMIC DNA]</scope>
    <source>
        <strain evidence="3">MCF</strain>
    </source>
</reference>
<name>A0A444IUR2_9BACT</name>
<dbReference type="PANTHER" id="PTHR43581:SF4">
    <property type="entry name" value="ATP_GTP PHOSPHATASE"/>
    <property type="match status" value="1"/>
</dbReference>
<dbReference type="InterPro" id="IPR051396">
    <property type="entry name" value="Bact_Antivir_Def_Nuclease"/>
</dbReference>
<proteinExistence type="predicted"/>
<dbReference type="Proteomes" id="UP000287853">
    <property type="component" value="Unassembled WGS sequence"/>
</dbReference>
<dbReference type="InterPro" id="IPR027417">
    <property type="entry name" value="P-loop_NTPase"/>
</dbReference>
<organism evidence="3 4">
    <name type="scientific">Candidatus Electrothrix aarhusensis</name>
    <dbReference type="NCBI Taxonomy" id="1859131"/>
    <lineage>
        <taxon>Bacteria</taxon>
        <taxon>Pseudomonadati</taxon>
        <taxon>Thermodesulfobacteriota</taxon>
        <taxon>Desulfobulbia</taxon>
        <taxon>Desulfobulbales</taxon>
        <taxon>Desulfobulbaceae</taxon>
        <taxon>Candidatus Electrothrix</taxon>
    </lineage>
</organism>
<dbReference type="InterPro" id="IPR041685">
    <property type="entry name" value="AAA_GajA/Old/RecF-like"/>
</dbReference>
<dbReference type="CDD" id="cd01026">
    <property type="entry name" value="TOPRIM_OLD"/>
    <property type="match status" value="1"/>
</dbReference>
<gene>
    <name evidence="3" type="ORF">H206_01789</name>
</gene>
<evidence type="ECO:0000259" key="1">
    <source>
        <dbReference type="Pfam" id="PF13175"/>
    </source>
</evidence>
<comment type="caution">
    <text evidence="3">The sequence shown here is derived from an EMBL/GenBank/DDBJ whole genome shotgun (WGS) entry which is preliminary data.</text>
</comment>
<dbReference type="Gene3D" id="3.40.50.300">
    <property type="entry name" value="P-loop containing nucleotide triphosphate hydrolases"/>
    <property type="match status" value="1"/>
</dbReference>
<dbReference type="EMBL" id="MTKO01000092">
    <property type="protein sequence ID" value="RWX44631.1"/>
    <property type="molecule type" value="Genomic_DNA"/>
</dbReference>
<feature type="domain" description="Endonuclease GajA/Old nuclease/RecF-like AAA" evidence="1">
    <location>
        <begin position="10"/>
        <end position="63"/>
    </location>
</feature>
<feature type="domain" description="OLD protein-like TOPRIM" evidence="2">
    <location>
        <begin position="112"/>
        <end position="198"/>
    </location>
</feature>
<evidence type="ECO:0000313" key="4">
    <source>
        <dbReference type="Proteomes" id="UP000287853"/>
    </source>
</evidence>
<dbReference type="AlphaFoldDB" id="A0A444IUR2"/>
<dbReference type="InterPro" id="IPR034139">
    <property type="entry name" value="TOPRIM_OLD"/>
</dbReference>
<evidence type="ECO:0000259" key="2">
    <source>
        <dbReference type="Pfam" id="PF20469"/>
    </source>
</evidence>
<keyword evidence="4" id="KW-1185">Reference proteome</keyword>
<dbReference type="GO" id="GO:0005524">
    <property type="term" value="F:ATP binding"/>
    <property type="evidence" value="ECO:0007669"/>
    <property type="project" value="InterPro"/>
</dbReference>
<accession>A0A444IUR2</accession>
<protein>
    <submittedName>
        <fullName evidence="3">AAA ATPase domain-containing protein</fullName>
    </submittedName>
</protein>